<evidence type="ECO:0000313" key="5">
    <source>
        <dbReference type="EMBL" id="AUP77242.1"/>
    </source>
</evidence>
<dbReference type="PANTHER" id="PTHR46470">
    <property type="entry name" value="N-ACYLNEURAMINATE-9-PHOSPHATASE"/>
    <property type="match status" value="1"/>
</dbReference>
<organism evidence="5 6">
    <name type="scientific">Flavivirga eckloniae</name>
    <dbReference type="NCBI Taxonomy" id="1803846"/>
    <lineage>
        <taxon>Bacteria</taxon>
        <taxon>Pseudomonadati</taxon>
        <taxon>Bacteroidota</taxon>
        <taxon>Flavobacteriia</taxon>
        <taxon>Flavobacteriales</taxon>
        <taxon>Flavobacteriaceae</taxon>
        <taxon>Flavivirga</taxon>
    </lineage>
</organism>
<evidence type="ECO:0000256" key="4">
    <source>
        <dbReference type="ARBA" id="ARBA00022842"/>
    </source>
</evidence>
<accession>A0A2K9PJN4</accession>
<evidence type="ECO:0000256" key="1">
    <source>
        <dbReference type="ARBA" id="ARBA00001946"/>
    </source>
</evidence>
<dbReference type="Gene3D" id="1.10.150.520">
    <property type="match status" value="1"/>
</dbReference>
<dbReference type="SFLD" id="SFLDS00003">
    <property type="entry name" value="Haloacid_Dehalogenase"/>
    <property type="match status" value="1"/>
</dbReference>
<evidence type="ECO:0000313" key="6">
    <source>
        <dbReference type="Proteomes" id="UP000235826"/>
    </source>
</evidence>
<dbReference type="InterPro" id="IPR041492">
    <property type="entry name" value="HAD_2"/>
</dbReference>
<keyword evidence="3 5" id="KW-0378">Hydrolase</keyword>
<gene>
    <name evidence="5" type="ORF">C1H87_00325</name>
</gene>
<dbReference type="KEGG" id="fek:C1H87_00325"/>
<proteinExistence type="predicted"/>
<dbReference type="InterPro" id="IPR023214">
    <property type="entry name" value="HAD_sf"/>
</dbReference>
<comment type="cofactor">
    <cofactor evidence="1">
        <name>Mg(2+)</name>
        <dbReference type="ChEBI" id="CHEBI:18420"/>
    </cofactor>
</comment>
<dbReference type="SUPFAM" id="SSF56784">
    <property type="entry name" value="HAD-like"/>
    <property type="match status" value="1"/>
</dbReference>
<keyword evidence="6" id="KW-1185">Reference proteome</keyword>
<dbReference type="InterPro" id="IPR036412">
    <property type="entry name" value="HAD-like_sf"/>
</dbReference>
<keyword evidence="4" id="KW-0460">Magnesium</keyword>
<dbReference type="PANTHER" id="PTHR46470:SF2">
    <property type="entry name" value="GLYCERALDEHYDE 3-PHOSPHATE PHOSPHATASE"/>
    <property type="match status" value="1"/>
</dbReference>
<dbReference type="Gene3D" id="3.40.50.1000">
    <property type="entry name" value="HAD superfamily/HAD-like"/>
    <property type="match status" value="1"/>
</dbReference>
<dbReference type="AlphaFoldDB" id="A0A2K9PJN4"/>
<dbReference type="GO" id="GO:0044281">
    <property type="term" value="P:small molecule metabolic process"/>
    <property type="evidence" value="ECO:0007669"/>
    <property type="project" value="UniProtKB-ARBA"/>
</dbReference>
<dbReference type="Proteomes" id="UP000235826">
    <property type="component" value="Chromosome"/>
</dbReference>
<dbReference type="RefSeq" id="WP_102753902.1">
    <property type="nucleotide sequence ID" value="NZ_CP025791.1"/>
</dbReference>
<sequence length="226" mass="26482">MTIKSNSLIIVFDLDDTLYKEIDFLKSAYKEIATFLSTKIDKSEASILSEMMGYYVDKKNAFKEVLDRNNIEEITVNSLLQMYRNHVPNIFLKEEVKDLLPFLKKEAYKMGLITDGRSVQQRSKLKALGLLEYFDDIIISEEFGSEKPNENNFKYFTEKYGEAYSYLYIGDNTKKDFVAPNKLNWQSICLLDDGNNIHKQSFELGKEKWPTYRIKDLIEIKEIIKN</sequence>
<reference evidence="5 6" key="1">
    <citation type="submission" date="2018-01" db="EMBL/GenBank/DDBJ databases">
        <title>Complete genome sequence of Flavivirga eckloniae ECD14 isolated from seaweed Ecklonia cava.</title>
        <authorList>
            <person name="Lee J.H."/>
            <person name="Baik K.S."/>
            <person name="Seong C.N."/>
        </authorList>
    </citation>
    <scope>NUCLEOTIDE SEQUENCE [LARGE SCALE GENOMIC DNA]</scope>
    <source>
        <strain evidence="5 6">ECD14</strain>
    </source>
</reference>
<evidence type="ECO:0000256" key="2">
    <source>
        <dbReference type="ARBA" id="ARBA00022723"/>
    </source>
</evidence>
<dbReference type="GO" id="GO:0016791">
    <property type="term" value="F:phosphatase activity"/>
    <property type="evidence" value="ECO:0007669"/>
    <property type="project" value="TreeGrafter"/>
</dbReference>
<dbReference type="OrthoDB" id="9809962at2"/>
<dbReference type="SFLD" id="SFLDG01129">
    <property type="entry name" value="C1.5:_HAD__Beta-PGM__Phosphata"/>
    <property type="match status" value="1"/>
</dbReference>
<dbReference type="InterPro" id="IPR006439">
    <property type="entry name" value="HAD-SF_hydro_IA"/>
</dbReference>
<dbReference type="GO" id="GO:0046872">
    <property type="term" value="F:metal ion binding"/>
    <property type="evidence" value="ECO:0007669"/>
    <property type="project" value="UniProtKB-KW"/>
</dbReference>
<keyword evidence="2" id="KW-0479">Metal-binding</keyword>
<dbReference type="Pfam" id="PF13419">
    <property type="entry name" value="HAD_2"/>
    <property type="match status" value="1"/>
</dbReference>
<dbReference type="EMBL" id="CP025791">
    <property type="protein sequence ID" value="AUP77242.1"/>
    <property type="molecule type" value="Genomic_DNA"/>
</dbReference>
<name>A0A2K9PJN4_9FLAO</name>
<dbReference type="InterPro" id="IPR051400">
    <property type="entry name" value="HAD-like_hydrolase"/>
</dbReference>
<protein>
    <submittedName>
        <fullName evidence="5">HAD family hydrolase</fullName>
    </submittedName>
</protein>
<evidence type="ECO:0000256" key="3">
    <source>
        <dbReference type="ARBA" id="ARBA00022801"/>
    </source>
</evidence>
<dbReference type="NCBIfam" id="TIGR01549">
    <property type="entry name" value="HAD-SF-IA-v1"/>
    <property type="match status" value="1"/>
</dbReference>